<evidence type="ECO:0000313" key="3">
    <source>
        <dbReference type="Proteomes" id="UP001165678"/>
    </source>
</evidence>
<dbReference type="RefSeq" id="WP_265896457.1">
    <property type="nucleotide sequence ID" value="NZ_JAPIVE010000003.1"/>
</dbReference>
<dbReference type="Proteomes" id="UP001165678">
    <property type="component" value="Unassembled WGS sequence"/>
</dbReference>
<evidence type="ECO:0000259" key="1">
    <source>
        <dbReference type="Pfam" id="PF00174"/>
    </source>
</evidence>
<dbReference type="InterPro" id="IPR036374">
    <property type="entry name" value="OxRdtase_Mopterin-bd_sf"/>
</dbReference>
<organism evidence="2 3">
    <name type="scientific">Larsenimonas rhizosphaerae</name>
    <dbReference type="NCBI Taxonomy" id="2944682"/>
    <lineage>
        <taxon>Bacteria</taxon>
        <taxon>Pseudomonadati</taxon>
        <taxon>Pseudomonadota</taxon>
        <taxon>Gammaproteobacteria</taxon>
        <taxon>Oceanospirillales</taxon>
        <taxon>Halomonadaceae</taxon>
        <taxon>Larsenimonas</taxon>
    </lineage>
</organism>
<proteinExistence type="predicted"/>
<dbReference type="AlphaFoldDB" id="A0AA42CY69"/>
<dbReference type="Gene3D" id="3.90.420.10">
    <property type="entry name" value="Oxidoreductase, molybdopterin-binding domain"/>
    <property type="match status" value="1"/>
</dbReference>
<accession>A0AA42CY69</accession>
<dbReference type="Pfam" id="PF00174">
    <property type="entry name" value="Oxidored_molyb"/>
    <property type="match status" value="1"/>
</dbReference>
<dbReference type="EMBL" id="JAPIVE010000003">
    <property type="protein sequence ID" value="MCX2524783.1"/>
    <property type="molecule type" value="Genomic_DNA"/>
</dbReference>
<keyword evidence="3" id="KW-1185">Reference proteome</keyword>
<comment type="caution">
    <text evidence="2">The sequence shown here is derived from an EMBL/GenBank/DDBJ whole genome shotgun (WGS) entry which is preliminary data.</text>
</comment>
<sequence>MLSIGLAASQTIQARDVSIGIVSQEAQASPVLLEYDQLAALPQHVIITHTPWHDHAVRFEGPLVRDVLTLAAHPGADITLTGLNDYHARMPASDYMNHDVILAMSADGQPLRVRDFGPLFAIYPFDETPGLMDALTRARCVWQINRILVH</sequence>
<evidence type="ECO:0000313" key="2">
    <source>
        <dbReference type="EMBL" id="MCX2524783.1"/>
    </source>
</evidence>
<protein>
    <submittedName>
        <fullName evidence="2">Molybdopterin-dependent oxidoreductase</fullName>
    </submittedName>
</protein>
<feature type="domain" description="Oxidoreductase molybdopterin-binding" evidence="1">
    <location>
        <begin position="51"/>
        <end position="121"/>
    </location>
</feature>
<gene>
    <name evidence="2" type="ORF">OQ287_11085</name>
</gene>
<dbReference type="InterPro" id="IPR000572">
    <property type="entry name" value="OxRdtase_Mopterin-bd_dom"/>
</dbReference>
<name>A0AA42CY69_9GAMM</name>
<reference evidence="2" key="1">
    <citation type="submission" date="2022-11" db="EMBL/GenBank/DDBJ databases">
        <title>Larsenimonas rhizosphaerae sp. nov., isolated from a tidal mudflat.</title>
        <authorList>
            <person name="Lee S.D."/>
            <person name="Kim I.S."/>
        </authorList>
    </citation>
    <scope>NUCLEOTIDE SEQUENCE</scope>
    <source>
        <strain evidence="2">GH2-1</strain>
    </source>
</reference>
<dbReference type="SUPFAM" id="SSF56524">
    <property type="entry name" value="Oxidoreductase molybdopterin-binding domain"/>
    <property type="match status" value="1"/>
</dbReference>